<dbReference type="SUPFAM" id="SSF103025">
    <property type="entry name" value="Folate-binding domain"/>
    <property type="match status" value="1"/>
</dbReference>
<dbReference type="InterPro" id="IPR028896">
    <property type="entry name" value="GcvT/YgfZ/DmdA"/>
</dbReference>
<keyword evidence="4 10" id="KW-0808">Transferase</keyword>
<feature type="domain" description="Aminomethyltransferase C-terminal" evidence="9">
    <location>
        <begin position="315"/>
        <end position="398"/>
    </location>
</feature>
<dbReference type="GO" id="GO:0004047">
    <property type="term" value="F:aminomethyltransferase activity"/>
    <property type="evidence" value="ECO:0007669"/>
    <property type="project" value="UniProtKB-EC"/>
</dbReference>
<dbReference type="Pfam" id="PF08669">
    <property type="entry name" value="GCV_T_C"/>
    <property type="match status" value="1"/>
</dbReference>
<dbReference type="GO" id="GO:0005829">
    <property type="term" value="C:cytosol"/>
    <property type="evidence" value="ECO:0007669"/>
    <property type="project" value="TreeGrafter"/>
</dbReference>
<evidence type="ECO:0000256" key="7">
    <source>
        <dbReference type="PIRSR" id="PIRSR006487-1"/>
    </source>
</evidence>
<evidence type="ECO:0000256" key="4">
    <source>
        <dbReference type="ARBA" id="ARBA00022679"/>
    </source>
</evidence>
<dbReference type="EMBL" id="PDJD01000001">
    <property type="protein sequence ID" value="PFG20682.1"/>
    <property type="molecule type" value="Genomic_DNA"/>
</dbReference>
<dbReference type="NCBIfam" id="TIGR00528">
    <property type="entry name" value="gcvT"/>
    <property type="match status" value="1"/>
</dbReference>
<sequence length="404" mass="42240">MSTDDLQHTALHAAHVAAGATMVPFAGWSMPVKYTSDVAEHTASRTAAGLFDISHMAQISVTGADAAAFLDHALAGRMSALAPLQSKYTMMLTEQGGIVDDLIVTHAATPAEAAEHQSADHTAPQHYLVVANAANRDAVLTGLAQRVEHFHVTVTDTHRALIAVQGPAAQAILEALGERLTLSEQALDKEGNPVTLATVRYYRTAPGTFDGEPLTLSRTGYTGEDGFELSIDPAHAVALWEALLEVGEPLGLVRAGLAARDTLRLEAGMPLYGHELTTETLPAQAGLGRVVVTAKEEFVGREATLAGPAADAPVLVGLAMTGRRAGRAGYPVLHPTEHTSDGASLVVGEVTSGVLSPTLGHPIAMAYVRPDLAAEGTELAIDVRGTALPATVVALPFYRRSKES</sequence>
<dbReference type="GO" id="GO:0005960">
    <property type="term" value="C:glycine cleavage complex"/>
    <property type="evidence" value="ECO:0007669"/>
    <property type="project" value="InterPro"/>
</dbReference>
<dbReference type="GO" id="GO:0006546">
    <property type="term" value="P:glycine catabolic process"/>
    <property type="evidence" value="ECO:0007669"/>
    <property type="project" value="InterPro"/>
</dbReference>
<dbReference type="NCBIfam" id="NF001567">
    <property type="entry name" value="PRK00389.1"/>
    <property type="match status" value="1"/>
</dbReference>
<accession>A0A2A9D3Z7</accession>
<dbReference type="Pfam" id="PF01571">
    <property type="entry name" value="GCV_T"/>
    <property type="match status" value="1"/>
</dbReference>
<dbReference type="InterPro" id="IPR006222">
    <property type="entry name" value="GCVT_N"/>
</dbReference>
<evidence type="ECO:0000256" key="5">
    <source>
        <dbReference type="ARBA" id="ARBA00031395"/>
    </source>
</evidence>
<dbReference type="GO" id="GO:0032259">
    <property type="term" value="P:methylation"/>
    <property type="evidence" value="ECO:0007669"/>
    <property type="project" value="UniProtKB-KW"/>
</dbReference>
<comment type="catalytic activity">
    <reaction evidence="6">
        <text>N(6)-[(R)-S(8)-aminomethyldihydrolipoyl]-L-lysyl-[protein] + (6S)-5,6,7,8-tetrahydrofolate = N(6)-[(R)-dihydrolipoyl]-L-lysyl-[protein] + (6R)-5,10-methylene-5,6,7,8-tetrahydrofolate + NH4(+)</text>
        <dbReference type="Rhea" id="RHEA:16945"/>
        <dbReference type="Rhea" id="RHEA-COMP:10475"/>
        <dbReference type="Rhea" id="RHEA-COMP:10492"/>
        <dbReference type="ChEBI" id="CHEBI:15636"/>
        <dbReference type="ChEBI" id="CHEBI:28938"/>
        <dbReference type="ChEBI" id="CHEBI:57453"/>
        <dbReference type="ChEBI" id="CHEBI:83100"/>
        <dbReference type="ChEBI" id="CHEBI:83143"/>
        <dbReference type="EC" id="2.1.2.10"/>
    </reaction>
</comment>
<comment type="caution">
    <text evidence="10">The sequence shown here is derived from an EMBL/GenBank/DDBJ whole genome shotgun (WGS) entry which is preliminary data.</text>
</comment>
<dbReference type="AlphaFoldDB" id="A0A2A9D3Z7"/>
<reference evidence="10 11" key="1">
    <citation type="submission" date="2017-10" db="EMBL/GenBank/DDBJ databases">
        <title>Sequencing the genomes of 1000 actinobacteria strains.</title>
        <authorList>
            <person name="Klenk H.-P."/>
        </authorList>
    </citation>
    <scope>NUCLEOTIDE SEQUENCE [LARGE SCALE GENOMIC DNA]</scope>
    <source>
        <strain evidence="10 11">DSM 21801</strain>
    </source>
</reference>
<comment type="similarity">
    <text evidence="1">Belongs to the GcvT family.</text>
</comment>
<evidence type="ECO:0000256" key="3">
    <source>
        <dbReference type="ARBA" id="ARBA00022576"/>
    </source>
</evidence>
<dbReference type="PANTHER" id="PTHR43757:SF2">
    <property type="entry name" value="AMINOMETHYLTRANSFERASE, MITOCHONDRIAL"/>
    <property type="match status" value="1"/>
</dbReference>
<evidence type="ECO:0000256" key="1">
    <source>
        <dbReference type="ARBA" id="ARBA00008609"/>
    </source>
</evidence>
<evidence type="ECO:0000256" key="2">
    <source>
        <dbReference type="ARBA" id="ARBA00012616"/>
    </source>
</evidence>
<dbReference type="GO" id="GO:0008168">
    <property type="term" value="F:methyltransferase activity"/>
    <property type="evidence" value="ECO:0007669"/>
    <property type="project" value="UniProtKB-KW"/>
</dbReference>
<dbReference type="GO" id="GO:0008483">
    <property type="term" value="F:transaminase activity"/>
    <property type="evidence" value="ECO:0007669"/>
    <property type="project" value="UniProtKB-KW"/>
</dbReference>
<evidence type="ECO:0000259" key="9">
    <source>
        <dbReference type="Pfam" id="PF08669"/>
    </source>
</evidence>
<dbReference type="EC" id="2.1.2.10" evidence="2"/>
<evidence type="ECO:0000259" key="8">
    <source>
        <dbReference type="Pfam" id="PF01571"/>
    </source>
</evidence>
<evidence type="ECO:0000313" key="11">
    <source>
        <dbReference type="Proteomes" id="UP000224915"/>
    </source>
</evidence>
<keyword evidence="10" id="KW-0489">Methyltransferase</keyword>
<dbReference type="InterPro" id="IPR006223">
    <property type="entry name" value="GcvT"/>
</dbReference>
<evidence type="ECO:0000313" key="10">
    <source>
        <dbReference type="EMBL" id="PFG20682.1"/>
    </source>
</evidence>
<protein>
    <recommendedName>
        <fullName evidence="2">aminomethyltransferase</fullName>
        <ecNumber evidence="2">2.1.2.10</ecNumber>
    </recommendedName>
    <alternativeName>
        <fullName evidence="5">Glycine cleavage system T protein</fullName>
    </alternativeName>
</protein>
<keyword evidence="11" id="KW-1185">Reference proteome</keyword>
<dbReference type="InterPro" id="IPR029043">
    <property type="entry name" value="GcvT/YgfZ_C"/>
</dbReference>
<evidence type="ECO:0000256" key="6">
    <source>
        <dbReference type="ARBA" id="ARBA00047665"/>
    </source>
</evidence>
<proteinExistence type="inferred from homology"/>
<dbReference type="OrthoDB" id="9774591at2"/>
<dbReference type="SUPFAM" id="SSF101790">
    <property type="entry name" value="Aminomethyltransferase beta-barrel domain"/>
    <property type="match status" value="1"/>
</dbReference>
<keyword evidence="3" id="KW-0032">Aminotransferase</keyword>
<dbReference type="PANTHER" id="PTHR43757">
    <property type="entry name" value="AMINOMETHYLTRANSFERASE"/>
    <property type="match status" value="1"/>
</dbReference>
<organism evidence="10 11">
    <name type="scientific">Serinibacter salmoneus</name>
    <dbReference type="NCBI Taxonomy" id="556530"/>
    <lineage>
        <taxon>Bacteria</taxon>
        <taxon>Bacillati</taxon>
        <taxon>Actinomycetota</taxon>
        <taxon>Actinomycetes</taxon>
        <taxon>Micrococcales</taxon>
        <taxon>Beutenbergiaceae</taxon>
        <taxon>Serinibacter</taxon>
    </lineage>
</organism>
<feature type="binding site" evidence="7">
    <location>
        <position position="228"/>
    </location>
    <ligand>
        <name>substrate</name>
    </ligand>
</feature>
<dbReference type="PIRSF" id="PIRSF006487">
    <property type="entry name" value="GcvT"/>
    <property type="match status" value="1"/>
</dbReference>
<dbReference type="Gene3D" id="3.30.1360.120">
    <property type="entry name" value="Probable tRNA modification gtpase trme, domain 1"/>
    <property type="match status" value="1"/>
</dbReference>
<name>A0A2A9D3Z7_9MICO</name>
<dbReference type="Proteomes" id="UP000224915">
    <property type="component" value="Unassembled WGS sequence"/>
</dbReference>
<feature type="domain" description="GCVT N-terminal" evidence="8">
    <location>
        <begin position="11"/>
        <end position="294"/>
    </location>
</feature>
<dbReference type="RefSeq" id="WP_098469620.1">
    <property type="nucleotide sequence ID" value="NZ_PDJD01000001.1"/>
</dbReference>
<dbReference type="InterPro" id="IPR013977">
    <property type="entry name" value="GcvT_C"/>
</dbReference>
<gene>
    <name evidence="10" type="ORF">ATL40_2292</name>
</gene>
<dbReference type="InterPro" id="IPR027266">
    <property type="entry name" value="TrmE/GcvT-like"/>
</dbReference>